<dbReference type="Pfam" id="PF00226">
    <property type="entry name" value="DnaJ"/>
    <property type="match status" value="1"/>
</dbReference>
<gene>
    <name evidence="1" type="ORF">PLXY2_LOCUS11339</name>
</gene>
<reference evidence="1" key="1">
    <citation type="submission" date="2020-11" db="EMBL/GenBank/DDBJ databases">
        <authorList>
            <person name="Whiteford S."/>
        </authorList>
    </citation>
    <scope>NUCLEOTIDE SEQUENCE</scope>
</reference>
<comment type="caution">
    <text evidence="1">The sequence shown here is derived from an EMBL/GenBank/DDBJ whole genome shotgun (WGS) entry which is preliminary data.</text>
</comment>
<dbReference type="InterPro" id="IPR018253">
    <property type="entry name" value="DnaJ_domain_CS"/>
</dbReference>
<dbReference type="KEGG" id="pxy:105382617"/>
<dbReference type="GO" id="GO:0005634">
    <property type="term" value="C:nucleus"/>
    <property type="evidence" value="ECO:0007669"/>
    <property type="project" value="TreeGrafter"/>
</dbReference>
<dbReference type="CDD" id="cd06257">
    <property type="entry name" value="DnaJ"/>
    <property type="match status" value="1"/>
</dbReference>
<dbReference type="EMBL" id="CAJHNJ030000057">
    <property type="protein sequence ID" value="CAG9133122.1"/>
    <property type="molecule type" value="Genomic_DNA"/>
</dbReference>
<protein>
    <submittedName>
        <fullName evidence="1">(diamondback moth) hypothetical protein</fullName>
    </submittedName>
</protein>
<dbReference type="InterPro" id="IPR056453">
    <property type="entry name" value="HTH_DNAJC9"/>
</dbReference>
<dbReference type="InterPro" id="IPR001623">
    <property type="entry name" value="DnaJ_domain"/>
</dbReference>
<dbReference type="AlphaFoldDB" id="A0A8S4G2E1"/>
<proteinExistence type="predicted"/>
<dbReference type="PROSITE" id="PS50076">
    <property type="entry name" value="DNAJ_2"/>
    <property type="match status" value="1"/>
</dbReference>
<dbReference type="InterPro" id="IPR036869">
    <property type="entry name" value="J_dom_sf"/>
</dbReference>
<dbReference type="Gene3D" id="1.10.287.110">
    <property type="entry name" value="DnaJ domain"/>
    <property type="match status" value="1"/>
</dbReference>
<dbReference type="PROSITE" id="PS00636">
    <property type="entry name" value="DNAJ_1"/>
    <property type="match status" value="1"/>
</dbReference>
<name>A0A8S4G2E1_PLUXY</name>
<dbReference type="FunFam" id="1.10.287.110:FF:000035">
    <property type="entry name" value="DnaJ homolog subfamily C member 9"/>
    <property type="match status" value="1"/>
</dbReference>
<dbReference type="Proteomes" id="UP000653454">
    <property type="component" value="Unassembled WGS sequence"/>
</dbReference>
<dbReference type="InterPro" id="IPR052594">
    <property type="entry name" value="J_domain-containing_protein"/>
</dbReference>
<organism evidence="1 2">
    <name type="scientific">Plutella xylostella</name>
    <name type="common">Diamondback moth</name>
    <name type="synonym">Plutella maculipennis</name>
    <dbReference type="NCBI Taxonomy" id="51655"/>
    <lineage>
        <taxon>Eukaryota</taxon>
        <taxon>Metazoa</taxon>
        <taxon>Ecdysozoa</taxon>
        <taxon>Arthropoda</taxon>
        <taxon>Hexapoda</taxon>
        <taxon>Insecta</taxon>
        <taxon>Pterygota</taxon>
        <taxon>Neoptera</taxon>
        <taxon>Endopterygota</taxon>
        <taxon>Lepidoptera</taxon>
        <taxon>Glossata</taxon>
        <taxon>Ditrysia</taxon>
        <taxon>Yponomeutoidea</taxon>
        <taxon>Plutellidae</taxon>
        <taxon>Plutella</taxon>
    </lineage>
</organism>
<dbReference type="PANTHER" id="PTHR44144">
    <property type="entry name" value="DNAJ HOMOLOG SUBFAMILY C MEMBER 9"/>
    <property type="match status" value="1"/>
</dbReference>
<dbReference type="SUPFAM" id="SSF46565">
    <property type="entry name" value="Chaperone J-domain"/>
    <property type="match status" value="1"/>
</dbReference>
<dbReference type="OrthoDB" id="110024at2759"/>
<keyword evidence="2" id="KW-1185">Reference proteome</keyword>
<dbReference type="PANTHER" id="PTHR44144:SF1">
    <property type="entry name" value="DNAJ HOMOLOG SUBFAMILY C MEMBER 9"/>
    <property type="match status" value="1"/>
</dbReference>
<dbReference type="PRINTS" id="PR00625">
    <property type="entry name" value="JDOMAIN"/>
</dbReference>
<dbReference type="SMART" id="SM00271">
    <property type="entry name" value="DnaJ"/>
    <property type="match status" value="1"/>
</dbReference>
<dbReference type="GO" id="GO:0031072">
    <property type="term" value="F:heat shock protein binding"/>
    <property type="evidence" value="ECO:0007669"/>
    <property type="project" value="TreeGrafter"/>
</dbReference>
<sequence length="275" mass="31834">MGLLELCEKYFETKNLYEILGISEKATEKDVKKAYHKLSLKVHPDRVKEDEKLEATEKFKVLGGIHSILSDANKRAAYDETGTIDEDDIEVDENKDWTVYWRLLFKKITDEDIRNYEKEYVGSQEERVDLKKAYLAGKGDMDYIVDHVQFARSEQEPRLRDILNEMIESKEVPAFKVFTHEPEKKRKRRHAKEMKEAEEAEEFSKEMGLGNGTDDLALMIKEKQEARGKALDSFIDGLAAKYGGAEAKPKANKRKAAPRKVTQEPENKRRTRSTK</sequence>
<dbReference type="GO" id="GO:0005737">
    <property type="term" value="C:cytoplasm"/>
    <property type="evidence" value="ECO:0007669"/>
    <property type="project" value="TreeGrafter"/>
</dbReference>
<evidence type="ECO:0000313" key="1">
    <source>
        <dbReference type="EMBL" id="CAG9133122.1"/>
    </source>
</evidence>
<accession>A0A8S4G2E1</accession>
<evidence type="ECO:0000313" key="2">
    <source>
        <dbReference type="Proteomes" id="UP000653454"/>
    </source>
</evidence>
<dbReference type="Pfam" id="PF23302">
    <property type="entry name" value="HTH_DNAJC9"/>
    <property type="match status" value="1"/>
</dbReference>